<comment type="caution">
    <text evidence="1">The sequence shown here is derived from an EMBL/GenBank/DDBJ whole genome shotgun (WGS) entry which is preliminary data.</text>
</comment>
<evidence type="ECO:0000313" key="1">
    <source>
        <dbReference type="EMBL" id="KAK8889787.1"/>
    </source>
</evidence>
<gene>
    <name evidence="1" type="ORF">M9Y10_034541</name>
</gene>
<reference evidence="1 2" key="1">
    <citation type="submission" date="2024-04" db="EMBL/GenBank/DDBJ databases">
        <title>Tritrichomonas musculus Genome.</title>
        <authorList>
            <person name="Alves-Ferreira E."/>
            <person name="Grigg M."/>
            <person name="Lorenzi H."/>
            <person name="Galac M."/>
        </authorList>
    </citation>
    <scope>NUCLEOTIDE SEQUENCE [LARGE SCALE GENOMIC DNA]</scope>
    <source>
        <strain evidence="1 2">EAF2021</strain>
    </source>
</reference>
<evidence type="ECO:0000313" key="2">
    <source>
        <dbReference type="Proteomes" id="UP001470230"/>
    </source>
</evidence>
<name>A0ABR2KH72_9EUKA</name>
<dbReference type="EMBL" id="JAPFFF010000005">
    <property type="protein sequence ID" value="KAK8889787.1"/>
    <property type="molecule type" value="Genomic_DNA"/>
</dbReference>
<accession>A0ABR2KH72</accession>
<organism evidence="1 2">
    <name type="scientific">Tritrichomonas musculus</name>
    <dbReference type="NCBI Taxonomy" id="1915356"/>
    <lineage>
        <taxon>Eukaryota</taxon>
        <taxon>Metamonada</taxon>
        <taxon>Parabasalia</taxon>
        <taxon>Tritrichomonadida</taxon>
        <taxon>Tritrichomonadidae</taxon>
        <taxon>Tritrichomonas</taxon>
    </lineage>
</organism>
<evidence type="ECO:0008006" key="3">
    <source>
        <dbReference type="Google" id="ProtNLM"/>
    </source>
</evidence>
<sequence>MYHDDADERESEFPSLFYKLFDRSLSIVVVVDKKNYSIINNFNKIGNSIHQIMQTHGINKNFTYEFIIVNNNIMNVSDLQFLRMHPNVRIITLKDSMEIGTAIQIGSFAANGKFILYTSLSDSINTLSNFIKSCKTYENSEYCVVLPIKKNVPKLSYFHQYLIFRRYVDKVHDFYFDSFMISKKMAQIVLENIHFSFHESFNLEFLMILKYYRIRINEIPVDSNFIKLNLSYKEKIKSTISVFGLIAARFLDLYKYDLRLPLKSDINAENFYSRIDV</sequence>
<dbReference type="Proteomes" id="UP001470230">
    <property type="component" value="Unassembled WGS sequence"/>
</dbReference>
<proteinExistence type="predicted"/>
<protein>
    <recommendedName>
        <fullName evidence="3">Glycosyltransferase 2-like domain-containing protein</fullName>
    </recommendedName>
</protein>
<keyword evidence="2" id="KW-1185">Reference proteome</keyword>